<comment type="caution">
    <text evidence="1">The sequence shown here is derived from an EMBL/GenBank/DDBJ whole genome shotgun (WGS) entry which is preliminary data.</text>
</comment>
<dbReference type="Proteomes" id="UP000198211">
    <property type="component" value="Unassembled WGS sequence"/>
</dbReference>
<evidence type="ECO:0000313" key="1">
    <source>
        <dbReference type="EMBL" id="OWZ02667.1"/>
    </source>
</evidence>
<dbReference type="OrthoDB" id="119269at2759"/>
<dbReference type="EMBL" id="NBNE01006014">
    <property type="protein sequence ID" value="OWZ02667.1"/>
    <property type="molecule type" value="Genomic_DNA"/>
</dbReference>
<protein>
    <submittedName>
        <fullName evidence="1">Uncharacterized protein</fullName>
    </submittedName>
</protein>
<organism evidence="1 2">
    <name type="scientific">Phytophthora megakarya</name>
    <dbReference type="NCBI Taxonomy" id="4795"/>
    <lineage>
        <taxon>Eukaryota</taxon>
        <taxon>Sar</taxon>
        <taxon>Stramenopiles</taxon>
        <taxon>Oomycota</taxon>
        <taxon>Peronosporomycetes</taxon>
        <taxon>Peronosporales</taxon>
        <taxon>Peronosporaceae</taxon>
        <taxon>Phytophthora</taxon>
    </lineage>
</organism>
<keyword evidence="2" id="KW-1185">Reference proteome</keyword>
<sequence>MFNSGVSSLQKLAGSKLSSANAKYTCKRLNGQQFFDDQLSHELARCPFFVNVSGGTGAWQPTKANFCHSHLKNVGFQECHL</sequence>
<accession>A0A225VD16</accession>
<proteinExistence type="predicted"/>
<reference evidence="2" key="1">
    <citation type="submission" date="2017-03" db="EMBL/GenBank/DDBJ databases">
        <title>Phytopthora megakarya and P. palmivora, two closely related causual agents of cacao black pod achieved similar genome size and gene model numbers by different mechanisms.</title>
        <authorList>
            <person name="Ali S."/>
            <person name="Shao J."/>
            <person name="Larry D.J."/>
            <person name="Kronmiller B."/>
            <person name="Shen D."/>
            <person name="Strem M.D."/>
            <person name="Melnick R.L."/>
            <person name="Guiltinan M.J."/>
            <person name="Tyler B.M."/>
            <person name="Meinhardt L.W."/>
            <person name="Bailey B.A."/>
        </authorList>
    </citation>
    <scope>NUCLEOTIDE SEQUENCE [LARGE SCALE GENOMIC DNA]</scope>
    <source>
        <strain evidence="2">zdho120</strain>
    </source>
</reference>
<gene>
    <name evidence="1" type="ORF">PHMEG_00025729</name>
</gene>
<name>A0A225VD16_9STRA</name>
<dbReference type="AlphaFoldDB" id="A0A225VD16"/>
<dbReference type="STRING" id="4795.A0A225VD16"/>
<evidence type="ECO:0000313" key="2">
    <source>
        <dbReference type="Proteomes" id="UP000198211"/>
    </source>
</evidence>